<dbReference type="InterPro" id="IPR009270">
    <property type="entry name" value="DUF927"/>
</dbReference>
<dbReference type="Proteomes" id="UP001063782">
    <property type="component" value="Chromosome"/>
</dbReference>
<name>A0ABY6F619_9GAMM</name>
<feature type="domain" description="DUF927" evidence="1">
    <location>
        <begin position="220"/>
        <end position="489"/>
    </location>
</feature>
<accession>A0ABY6F619</accession>
<reference evidence="2" key="1">
    <citation type="submission" date="2021-12" db="EMBL/GenBank/DDBJ databases">
        <title>taxonomy of Moraxella sp. ZY201224.</title>
        <authorList>
            <person name="Li F."/>
        </authorList>
    </citation>
    <scope>NUCLEOTIDE SEQUENCE</scope>
    <source>
        <strain evidence="2">ZY201224</strain>
    </source>
</reference>
<gene>
    <name evidence="2" type="ORF">LU297_03625</name>
</gene>
<evidence type="ECO:0000313" key="3">
    <source>
        <dbReference type="Proteomes" id="UP001063782"/>
    </source>
</evidence>
<proteinExistence type="predicted"/>
<keyword evidence="3" id="KW-1185">Reference proteome</keyword>
<evidence type="ECO:0000313" key="2">
    <source>
        <dbReference type="EMBL" id="UXZ05547.1"/>
    </source>
</evidence>
<dbReference type="RefSeq" id="WP_263077059.1">
    <property type="nucleotide sequence ID" value="NZ_CP089977.1"/>
</dbReference>
<dbReference type="Pfam" id="PF06048">
    <property type="entry name" value="DUF927"/>
    <property type="match status" value="1"/>
</dbReference>
<organism evidence="2 3">
    <name type="scientific">Moraxella nasicaprae</name>
    <dbReference type="NCBI Taxonomy" id="2904122"/>
    <lineage>
        <taxon>Bacteria</taxon>
        <taxon>Pseudomonadati</taxon>
        <taxon>Pseudomonadota</taxon>
        <taxon>Gammaproteobacteria</taxon>
        <taxon>Moraxellales</taxon>
        <taxon>Moraxellaceae</taxon>
        <taxon>Moraxella</taxon>
    </lineage>
</organism>
<evidence type="ECO:0000259" key="1">
    <source>
        <dbReference type="Pfam" id="PF06048"/>
    </source>
</evidence>
<dbReference type="EMBL" id="CP089977">
    <property type="protein sequence ID" value="UXZ05547.1"/>
    <property type="molecule type" value="Genomic_DNA"/>
</dbReference>
<protein>
    <submittedName>
        <fullName evidence="2">DUF927 domain-containing protein</fullName>
    </submittedName>
</protein>
<sequence length="763" mass="84743">MNRNDTITPAHTVQEVDTIDELIKTYTQASDEQINYPQLKELASNALLWIDDDINEHKTAGKVAMVLQNHKGQAVNLAILGNQPNQKPHLINHQHIGAGVLGLLACDTAYVFDELDLAYEMASQLQSKSDDYCVLIAFGKVAQVAKVFAQTKRLILPIYRHQADELQAKIGDIPHVQIHACLDPIQDTLAKLDGKDSDISPIKSLDFRYQGGYFTIKESKLHYAKYDSKTEQTHELFICNALYIDGQTRDNQGGNWGRLLRFSDNDGRVKTWAMPTALLMGDSREYLKILADMGLVINTSTKAKALLTAYIQFHPCTDKLLCVDKVGWHDTAYTLPHKTWGDGVILQASHSTHSYHTKGTLEQWQQYVSKPCINHDRLAFAICTAFAGTLLKPLGETNSIGFHFVGASSMGKSLALRLAVSVWGHREFVRTWNATSNGMESIASLHNDNFLALDELGQCDAKKIDGLIYMLGNGDGKTRMNKNLTARQPHQWRICYLSTGEITLDGVLKQAGKSIRAGQAVRFAHINADAGKGLGMFDTLAGATDGHSLAVQLDNHASQYHGTAGVAWLDYLTNHAYLPQLRGFIDEFIALYDGLSSQAMRVCQYFAIVAGAGELATMAGITGWGQRQALQAVKVCFDDWLNTYGKYGDMELYGLIERVITAIETHQYGRMTNLQQTVALNDSFADGKPNLLGYIDKGLYLFTSSGFSEIANPLNKVQAINILQKVDLTKANHRKKYKKQINGKPQLFYAIKEQILTFLDDEA</sequence>